<dbReference type="InterPro" id="IPR001054">
    <property type="entry name" value="A/G_cyclase"/>
</dbReference>
<dbReference type="Pfam" id="PF00211">
    <property type="entry name" value="Guanylate_cyc"/>
    <property type="match status" value="1"/>
</dbReference>
<dbReference type="PANTHER" id="PTHR43081">
    <property type="entry name" value="ADENYLATE CYCLASE, TERMINAL-DIFFERENTIATION SPECIFIC-RELATED"/>
    <property type="match status" value="1"/>
</dbReference>
<dbReference type="AlphaFoldDB" id="B9JN92"/>
<feature type="transmembrane region" description="Helical" evidence="1">
    <location>
        <begin position="102"/>
        <end position="120"/>
    </location>
</feature>
<dbReference type="RefSeq" id="WP_012649363.1">
    <property type="nucleotide sequence ID" value="NC_011983.1"/>
</dbReference>
<dbReference type="EMBL" id="CP000629">
    <property type="protein sequence ID" value="ACM29023.1"/>
    <property type="molecule type" value="Genomic_DNA"/>
</dbReference>
<proteinExistence type="predicted"/>
<name>B9JN92_RHIR8</name>
<dbReference type="CDD" id="cd07302">
    <property type="entry name" value="CHD"/>
    <property type="match status" value="1"/>
</dbReference>
<sequence>MDRKTSMFSNSDSIREIRSASLRLVALAVLFANLVLGDGRTSVVTHITIMLIYLMISIASIFSATYFAKNKWLTEIFVALDAGLVVIVLYEHILANPITENHNLTTSSLVVAFILLNHVALKLEQRLVLLFSGIVIIAWIAMLALMAYRHHSNEPGTLLANFFNQDLGLTISFAFTAFAVFLLARDHDRTRKAAMRIEDRRMNLSRFFSPMVVAELEVASSVLDLERRNAAVMFIDIRDFTSYSETATARELARVLAEYRRIVAGTVFAYGGTVDKFIGDGVMAVFGQPKSRSDDAHRALACAIELMARLECWKISNIELGGPSLETGIGLHYGSVISGVLESGYHDELTVIGDTVNVAQRLETLTKKLEAPLVVSITMMGQVPGAEAALNWVRKDEVALAGRRELIDIAYVRRAAPAARLQEAS</sequence>
<dbReference type="GeneID" id="86851229"/>
<dbReference type="InterPro" id="IPR050697">
    <property type="entry name" value="Adenylyl/Guanylyl_Cyclase_3/4"/>
</dbReference>
<reference evidence="3 4" key="1">
    <citation type="journal article" date="2009" name="J. Bacteriol.">
        <title>Genome sequences of three Agrobacterium biovars help elucidate the evolution of multichromosome genomes in bacteria.</title>
        <authorList>
            <person name="Slater S.C."/>
            <person name="Goldman B.S."/>
            <person name="Goodner B."/>
            <person name="Setubal J.C."/>
            <person name="Farrand S.K."/>
            <person name="Nester E.W."/>
            <person name="Burr T.J."/>
            <person name="Banta L."/>
            <person name="Dickerman A.W."/>
            <person name="Paulsen I."/>
            <person name="Otten L."/>
            <person name="Suen G."/>
            <person name="Welch R."/>
            <person name="Almeida N.F."/>
            <person name="Arnold F."/>
            <person name="Burton O.T."/>
            <person name="Du Z."/>
            <person name="Ewing A."/>
            <person name="Godsy E."/>
            <person name="Heisel S."/>
            <person name="Houmiel K.L."/>
            <person name="Jhaveri J."/>
            <person name="Lu J."/>
            <person name="Miller N.M."/>
            <person name="Norton S."/>
            <person name="Chen Q."/>
            <person name="Phoolcharoen W."/>
            <person name="Ohlin V."/>
            <person name="Ondrusek D."/>
            <person name="Pride N."/>
            <person name="Stricklin S.L."/>
            <person name="Sun J."/>
            <person name="Wheeler C."/>
            <person name="Wilson L."/>
            <person name="Zhu H."/>
            <person name="Wood D.W."/>
        </authorList>
    </citation>
    <scope>NUCLEOTIDE SEQUENCE [LARGE SCALE GENOMIC DNA]</scope>
    <source>
        <strain evidence="4">K84 / ATCC BAA-868</strain>
    </source>
</reference>
<feature type="transmembrane region" description="Helical" evidence="1">
    <location>
        <begin position="47"/>
        <end position="67"/>
    </location>
</feature>
<feature type="transmembrane region" description="Helical" evidence="1">
    <location>
        <begin position="167"/>
        <end position="184"/>
    </location>
</feature>
<dbReference type="HOGENOM" id="CLU_033715_0_0_5"/>
<dbReference type="GO" id="GO:0006171">
    <property type="term" value="P:cAMP biosynthetic process"/>
    <property type="evidence" value="ECO:0007669"/>
    <property type="project" value="TreeGrafter"/>
</dbReference>
<feature type="transmembrane region" description="Helical" evidence="1">
    <location>
        <begin position="127"/>
        <end position="147"/>
    </location>
</feature>
<evidence type="ECO:0000256" key="1">
    <source>
        <dbReference type="SAM" id="Phobius"/>
    </source>
</evidence>
<dbReference type="GO" id="GO:0035556">
    <property type="term" value="P:intracellular signal transduction"/>
    <property type="evidence" value="ECO:0007669"/>
    <property type="project" value="InterPro"/>
</dbReference>
<gene>
    <name evidence="3" type="ordered locus">Arad_7549</name>
</gene>
<organism evidence="3 4">
    <name type="scientific">Rhizobium rhizogenes (strain K84 / ATCC BAA-868)</name>
    <name type="common">Agrobacterium radiobacter</name>
    <dbReference type="NCBI Taxonomy" id="311403"/>
    <lineage>
        <taxon>Bacteria</taxon>
        <taxon>Pseudomonadati</taxon>
        <taxon>Pseudomonadota</taxon>
        <taxon>Alphaproteobacteria</taxon>
        <taxon>Hyphomicrobiales</taxon>
        <taxon>Rhizobiaceae</taxon>
        <taxon>Rhizobium/Agrobacterium group</taxon>
        <taxon>Rhizobium</taxon>
    </lineage>
</organism>
<evidence type="ECO:0000313" key="3">
    <source>
        <dbReference type="EMBL" id="ACM29023.1"/>
    </source>
</evidence>
<dbReference type="PANTHER" id="PTHR43081:SF20">
    <property type="entry name" value="TWO-COMPONENT RESPONSE REGULATOR"/>
    <property type="match status" value="1"/>
</dbReference>
<dbReference type="SMART" id="SM00044">
    <property type="entry name" value="CYCc"/>
    <property type="match status" value="1"/>
</dbReference>
<dbReference type="eggNOG" id="COG2114">
    <property type="taxonomic scope" value="Bacteria"/>
</dbReference>
<feature type="domain" description="Guanylate cyclase" evidence="2">
    <location>
        <begin position="231"/>
        <end position="363"/>
    </location>
</feature>
<dbReference type="PROSITE" id="PS50125">
    <property type="entry name" value="GUANYLATE_CYCLASE_2"/>
    <property type="match status" value="1"/>
</dbReference>
<evidence type="ECO:0000259" key="2">
    <source>
        <dbReference type="PROSITE" id="PS50125"/>
    </source>
</evidence>
<keyword evidence="1" id="KW-0472">Membrane</keyword>
<dbReference type="KEGG" id="ara:Arad_7549"/>
<dbReference type="STRING" id="311403.Arad_7549"/>
<evidence type="ECO:0000313" key="4">
    <source>
        <dbReference type="Proteomes" id="UP000001600"/>
    </source>
</evidence>
<accession>B9JN92</accession>
<keyword evidence="1" id="KW-1133">Transmembrane helix</keyword>
<dbReference type="InterPro" id="IPR029787">
    <property type="entry name" value="Nucleotide_cyclase"/>
</dbReference>
<dbReference type="SUPFAM" id="SSF55073">
    <property type="entry name" value="Nucleotide cyclase"/>
    <property type="match status" value="1"/>
</dbReference>
<dbReference type="GO" id="GO:0004016">
    <property type="term" value="F:adenylate cyclase activity"/>
    <property type="evidence" value="ECO:0007669"/>
    <property type="project" value="UniProtKB-ARBA"/>
</dbReference>
<dbReference type="Proteomes" id="UP000001600">
    <property type="component" value="Chromosome 2"/>
</dbReference>
<protein>
    <submittedName>
        <fullName evidence="3">Adenylate cyclase protein</fullName>
    </submittedName>
</protein>
<dbReference type="Gene3D" id="3.30.70.1230">
    <property type="entry name" value="Nucleotide cyclase"/>
    <property type="match status" value="1"/>
</dbReference>
<feature type="transmembrane region" description="Helical" evidence="1">
    <location>
        <begin position="72"/>
        <end position="90"/>
    </location>
</feature>
<keyword evidence="1" id="KW-0812">Transmembrane</keyword>